<dbReference type="AlphaFoldDB" id="A0A7J7J5X9"/>
<reference evidence="1" key="1">
    <citation type="submission" date="2020-06" db="EMBL/GenBank/DDBJ databases">
        <title>Draft genome of Bugula neritina, a colonial animal packing powerful symbionts and potential medicines.</title>
        <authorList>
            <person name="Rayko M."/>
        </authorList>
    </citation>
    <scope>NUCLEOTIDE SEQUENCE [LARGE SCALE GENOMIC DNA]</scope>
    <source>
        <strain evidence="1">Kwan_BN1</strain>
    </source>
</reference>
<sequence>MRNLPYGVVLKMADYVQEVEEGKNCFVSKRDKLVTPAHEWVELELVYSVKAQLYSNLHRHEYAKLHRSYKYDCSKTAEKLWITPGSVLKKALHSRTFYHFSGNNSTKESTYLAADHSYTLASKAVPPPPRGTYGDEEAGILTTAEPYWQNLFETKSITDNRHPEVQQVRNELLLPITAAEVKEVLGKKSKGSPGFDGYTWKELKRINMLLLVSCCNLWLLSGMTPTGMTKEITTLIPKVIGTTNPGEFRPITVTSTFSRLYHCILGERFSNILPSNDR</sequence>
<gene>
    <name evidence="1" type="ORF">EB796_020114</name>
</gene>
<organism evidence="1 2">
    <name type="scientific">Bugula neritina</name>
    <name type="common">Brown bryozoan</name>
    <name type="synonym">Sertularia neritina</name>
    <dbReference type="NCBI Taxonomy" id="10212"/>
    <lineage>
        <taxon>Eukaryota</taxon>
        <taxon>Metazoa</taxon>
        <taxon>Spiralia</taxon>
        <taxon>Lophotrochozoa</taxon>
        <taxon>Bryozoa</taxon>
        <taxon>Gymnolaemata</taxon>
        <taxon>Cheilostomatida</taxon>
        <taxon>Flustrina</taxon>
        <taxon>Buguloidea</taxon>
        <taxon>Bugulidae</taxon>
        <taxon>Bugula</taxon>
    </lineage>
</organism>
<evidence type="ECO:0000313" key="1">
    <source>
        <dbReference type="EMBL" id="KAF6021572.1"/>
    </source>
</evidence>
<name>A0A7J7J5X9_BUGNE</name>
<keyword evidence="2" id="KW-1185">Reference proteome</keyword>
<dbReference type="OrthoDB" id="6285785at2759"/>
<evidence type="ECO:0000313" key="2">
    <source>
        <dbReference type="Proteomes" id="UP000593567"/>
    </source>
</evidence>
<comment type="caution">
    <text evidence="1">The sequence shown here is derived from an EMBL/GenBank/DDBJ whole genome shotgun (WGS) entry which is preliminary data.</text>
</comment>
<accession>A0A7J7J5X9</accession>
<proteinExistence type="predicted"/>
<dbReference type="EMBL" id="VXIV02003002">
    <property type="protein sequence ID" value="KAF6021572.1"/>
    <property type="molecule type" value="Genomic_DNA"/>
</dbReference>
<dbReference type="Proteomes" id="UP000593567">
    <property type="component" value="Unassembled WGS sequence"/>
</dbReference>
<protein>
    <submittedName>
        <fullName evidence="1">Uncharacterized protein</fullName>
    </submittedName>
</protein>